<comment type="caution">
    <text evidence="13">The sequence shown here is derived from an EMBL/GenBank/DDBJ whole genome shotgun (WGS) entry which is preliminary data.</text>
</comment>
<evidence type="ECO:0000256" key="4">
    <source>
        <dbReference type="ARBA" id="ARBA00022989"/>
    </source>
</evidence>
<dbReference type="Pfam" id="PF07686">
    <property type="entry name" value="V-set"/>
    <property type="match status" value="1"/>
</dbReference>
<feature type="chain" id="PRO_5019079534" description="Ig-like domain-containing protein" evidence="11">
    <location>
        <begin position="21"/>
        <end position="290"/>
    </location>
</feature>
<comment type="similarity">
    <text evidence="9">Belongs to the SKINT family.</text>
</comment>
<organism evidence="13 14">
    <name type="scientific">Scyliorhinus torazame</name>
    <name type="common">Cloudy catshark</name>
    <name type="synonym">Catulus torazame</name>
    <dbReference type="NCBI Taxonomy" id="75743"/>
    <lineage>
        <taxon>Eukaryota</taxon>
        <taxon>Metazoa</taxon>
        <taxon>Chordata</taxon>
        <taxon>Craniata</taxon>
        <taxon>Vertebrata</taxon>
        <taxon>Chondrichthyes</taxon>
        <taxon>Elasmobranchii</taxon>
        <taxon>Galeomorphii</taxon>
        <taxon>Galeoidea</taxon>
        <taxon>Carcharhiniformes</taxon>
        <taxon>Scyliorhinidae</taxon>
        <taxon>Scyliorhinus</taxon>
    </lineage>
</organism>
<keyword evidence="8" id="KW-0393">Immunoglobulin domain</keyword>
<keyword evidence="3 11" id="KW-0732">Signal</keyword>
<dbReference type="GO" id="GO:0005102">
    <property type="term" value="F:signaling receptor binding"/>
    <property type="evidence" value="ECO:0007669"/>
    <property type="project" value="TreeGrafter"/>
</dbReference>
<dbReference type="FunFam" id="2.60.40.10:FF:000088">
    <property type="entry name" value="Butyrophilin subfamily 1 member A1"/>
    <property type="match status" value="1"/>
</dbReference>
<keyword evidence="2 10" id="KW-0812">Transmembrane</keyword>
<dbReference type="SUPFAM" id="SSF48726">
    <property type="entry name" value="Immunoglobulin"/>
    <property type="match status" value="2"/>
</dbReference>
<keyword evidence="5 10" id="KW-0472">Membrane</keyword>
<dbReference type="Pfam" id="PF22705">
    <property type="entry name" value="C2-set_3"/>
    <property type="match status" value="1"/>
</dbReference>
<sequence>MEGIDLIVLLLFVIPFSVYGKFTVTGPAHPVVAIVGEDVLLYCQLVPESFVSNMVVRWFKSDFGLPVHVYRNGKDDTVAQHKDYRGRTEMFKEEVTKGNVSLRIKNTRVFDEGEYTCIVDDKKDIEESSVELKVGALGREYWIYVDGYRENRIQLVCESNGWFPKPQILWTHGAGQNLPAASEMSYHVDAKGLVNVQSSVAVSKDSINRFKCLIQNNLLKKEEAAAIQIADDFFPTVSGWLVFLSAVLCFLIVALIAGIIWVMKQLKNIKELQHDKAMKQFGKGLTLKYL</sequence>
<evidence type="ECO:0000256" key="3">
    <source>
        <dbReference type="ARBA" id="ARBA00022729"/>
    </source>
</evidence>
<reference evidence="13 14" key="1">
    <citation type="journal article" date="2018" name="Nat. Ecol. Evol.">
        <title>Shark genomes provide insights into elasmobranch evolution and the origin of vertebrates.</title>
        <authorList>
            <person name="Hara Y"/>
            <person name="Yamaguchi K"/>
            <person name="Onimaru K"/>
            <person name="Kadota M"/>
            <person name="Koyanagi M"/>
            <person name="Keeley SD"/>
            <person name="Tatsumi K"/>
            <person name="Tanaka K"/>
            <person name="Motone F"/>
            <person name="Kageyama Y"/>
            <person name="Nozu R"/>
            <person name="Adachi N"/>
            <person name="Nishimura O"/>
            <person name="Nakagawa R"/>
            <person name="Tanegashima C"/>
            <person name="Kiyatake I"/>
            <person name="Matsumoto R"/>
            <person name="Murakumo K"/>
            <person name="Nishida K"/>
            <person name="Terakita A"/>
            <person name="Kuratani S"/>
            <person name="Sato K"/>
            <person name="Hyodo S Kuraku.S."/>
        </authorList>
    </citation>
    <scope>NUCLEOTIDE SEQUENCE [LARGE SCALE GENOMIC DNA]</scope>
</reference>
<keyword evidence="14" id="KW-1185">Reference proteome</keyword>
<evidence type="ECO:0000256" key="8">
    <source>
        <dbReference type="ARBA" id="ARBA00023319"/>
    </source>
</evidence>
<keyword evidence="4 10" id="KW-1133">Transmembrane helix</keyword>
<dbReference type="InterPro" id="IPR036179">
    <property type="entry name" value="Ig-like_dom_sf"/>
</dbReference>
<comment type="subcellular location">
    <subcellularLocation>
        <location evidence="1">Membrane</location>
    </subcellularLocation>
</comment>
<dbReference type="Proteomes" id="UP000288216">
    <property type="component" value="Unassembled WGS sequence"/>
</dbReference>
<dbReference type="GO" id="GO:0001817">
    <property type="term" value="P:regulation of cytokine production"/>
    <property type="evidence" value="ECO:0007669"/>
    <property type="project" value="TreeGrafter"/>
</dbReference>
<dbReference type="AlphaFoldDB" id="A0A401Q840"/>
<dbReference type="InterPro" id="IPR003599">
    <property type="entry name" value="Ig_sub"/>
</dbReference>
<name>A0A401Q840_SCYTO</name>
<evidence type="ECO:0000256" key="9">
    <source>
        <dbReference type="ARBA" id="ARBA00038221"/>
    </source>
</evidence>
<dbReference type="EMBL" id="BFAA01018960">
    <property type="protein sequence ID" value="GCB81545.1"/>
    <property type="molecule type" value="Genomic_DNA"/>
</dbReference>
<evidence type="ECO:0000256" key="6">
    <source>
        <dbReference type="ARBA" id="ARBA00023157"/>
    </source>
</evidence>
<dbReference type="OrthoDB" id="9986391at2759"/>
<evidence type="ECO:0000256" key="11">
    <source>
        <dbReference type="SAM" id="SignalP"/>
    </source>
</evidence>
<dbReference type="GO" id="GO:1903037">
    <property type="term" value="P:regulation of leukocyte cell-cell adhesion"/>
    <property type="evidence" value="ECO:0007669"/>
    <property type="project" value="UniProtKB-ARBA"/>
</dbReference>
<keyword evidence="7" id="KW-0325">Glycoprotein</keyword>
<evidence type="ECO:0000256" key="5">
    <source>
        <dbReference type="ARBA" id="ARBA00023136"/>
    </source>
</evidence>
<keyword evidence="6" id="KW-1015">Disulfide bond</keyword>
<evidence type="ECO:0000256" key="10">
    <source>
        <dbReference type="SAM" id="Phobius"/>
    </source>
</evidence>
<dbReference type="InterPro" id="IPR050504">
    <property type="entry name" value="IgSF_BTN/MOG"/>
</dbReference>
<protein>
    <recommendedName>
        <fullName evidence="12">Ig-like domain-containing protein</fullName>
    </recommendedName>
</protein>
<dbReference type="SMART" id="SM00409">
    <property type="entry name" value="IG"/>
    <property type="match status" value="1"/>
</dbReference>
<dbReference type="FunFam" id="2.60.40.10:FF:000142">
    <property type="entry name" value="V-set domain-containing T-cell activation inhibitor 1"/>
    <property type="match status" value="1"/>
</dbReference>
<dbReference type="InterPro" id="IPR013783">
    <property type="entry name" value="Ig-like_fold"/>
</dbReference>
<dbReference type="Gene3D" id="2.60.40.10">
    <property type="entry name" value="Immunoglobulins"/>
    <property type="match status" value="2"/>
</dbReference>
<evidence type="ECO:0000259" key="12">
    <source>
        <dbReference type="PROSITE" id="PS50835"/>
    </source>
</evidence>
<evidence type="ECO:0000313" key="13">
    <source>
        <dbReference type="EMBL" id="GCB81545.1"/>
    </source>
</evidence>
<proteinExistence type="inferred from homology"/>
<dbReference type="InterPro" id="IPR007110">
    <property type="entry name" value="Ig-like_dom"/>
</dbReference>
<dbReference type="GO" id="GO:0009897">
    <property type="term" value="C:external side of plasma membrane"/>
    <property type="evidence" value="ECO:0007669"/>
    <property type="project" value="TreeGrafter"/>
</dbReference>
<evidence type="ECO:0000313" key="14">
    <source>
        <dbReference type="Proteomes" id="UP000288216"/>
    </source>
</evidence>
<dbReference type="InterPro" id="IPR053896">
    <property type="entry name" value="BTN3A2-like_Ig-C"/>
</dbReference>
<dbReference type="SMART" id="SM00406">
    <property type="entry name" value="IGv"/>
    <property type="match status" value="1"/>
</dbReference>
<feature type="transmembrane region" description="Helical" evidence="10">
    <location>
        <begin position="240"/>
        <end position="263"/>
    </location>
</feature>
<feature type="domain" description="Ig-like" evidence="12">
    <location>
        <begin position="15"/>
        <end position="133"/>
    </location>
</feature>
<dbReference type="OMA" id="WAREYLQ"/>
<dbReference type="PANTHER" id="PTHR24100">
    <property type="entry name" value="BUTYROPHILIN"/>
    <property type="match status" value="1"/>
</dbReference>
<evidence type="ECO:0000256" key="7">
    <source>
        <dbReference type="ARBA" id="ARBA00023180"/>
    </source>
</evidence>
<dbReference type="STRING" id="75743.A0A401Q840"/>
<feature type="signal peptide" evidence="11">
    <location>
        <begin position="1"/>
        <end position="20"/>
    </location>
</feature>
<evidence type="ECO:0000256" key="1">
    <source>
        <dbReference type="ARBA" id="ARBA00004370"/>
    </source>
</evidence>
<dbReference type="PROSITE" id="PS50835">
    <property type="entry name" value="IG_LIKE"/>
    <property type="match status" value="2"/>
</dbReference>
<dbReference type="InterPro" id="IPR013106">
    <property type="entry name" value="Ig_V-set"/>
</dbReference>
<dbReference type="GO" id="GO:0042110">
    <property type="term" value="P:T cell activation"/>
    <property type="evidence" value="ECO:0007669"/>
    <property type="project" value="UniProtKB-ARBA"/>
</dbReference>
<accession>A0A401Q840</accession>
<dbReference type="GO" id="GO:0050863">
    <property type="term" value="P:regulation of T cell activation"/>
    <property type="evidence" value="ECO:0007669"/>
    <property type="project" value="UniProtKB-ARBA"/>
</dbReference>
<feature type="domain" description="Ig-like" evidence="12">
    <location>
        <begin position="151"/>
        <end position="228"/>
    </location>
</feature>
<evidence type="ECO:0000256" key="2">
    <source>
        <dbReference type="ARBA" id="ARBA00022692"/>
    </source>
</evidence>
<gene>
    <name evidence="13" type="ORF">scyTo_0021417</name>
</gene>
<dbReference type="GO" id="GO:0050852">
    <property type="term" value="P:T cell receptor signaling pathway"/>
    <property type="evidence" value="ECO:0007669"/>
    <property type="project" value="TreeGrafter"/>
</dbReference>